<dbReference type="GO" id="GO:0005524">
    <property type="term" value="F:ATP binding"/>
    <property type="evidence" value="ECO:0007669"/>
    <property type="project" value="UniProtKB-KW"/>
</dbReference>
<dbReference type="InterPro" id="IPR003593">
    <property type="entry name" value="AAA+_ATPase"/>
</dbReference>
<feature type="domain" description="ABC transporter" evidence="4">
    <location>
        <begin position="11"/>
        <end position="239"/>
    </location>
</feature>
<dbReference type="SUPFAM" id="SSF52540">
    <property type="entry name" value="P-loop containing nucleoside triphosphate hydrolases"/>
    <property type="match status" value="1"/>
</dbReference>
<evidence type="ECO:0000313" key="6">
    <source>
        <dbReference type="Proteomes" id="UP000315995"/>
    </source>
</evidence>
<name>A0A4Y6PNN5_PERCE</name>
<dbReference type="OrthoDB" id="9805130at2"/>
<dbReference type="InterPro" id="IPR003439">
    <property type="entry name" value="ABC_transporter-like_ATP-bd"/>
</dbReference>
<evidence type="ECO:0000313" key="5">
    <source>
        <dbReference type="EMBL" id="QDG49926.1"/>
    </source>
</evidence>
<dbReference type="Proteomes" id="UP000315995">
    <property type="component" value="Chromosome"/>
</dbReference>
<reference evidence="5 6" key="1">
    <citation type="submission" date="2019-06" db="EMBL/GenBank/DDBJ databases">
        <title>Persicimonas caeni gen. nov., sp. nov., a predatory bacterium isolated from solar saltern.</title>
        <authorList>
            <person name="Wang S."/>
        </authorList>
    </citation>
    <scope>NUCLEOTIDE SEQUENCE [LARGE SCALE GENOMIC DNA]</scope>
    <source>
        <strain evidence="5 6">YN101</strain>
    </source>
</reference>
<protein>
    <submittedName>
        <fullName evidence="5">ABC transporter ATP-binding protein</fullName>
    </submittedName>
</protein>
<gene>
    <name evidence="5" type="ORF">FIV42_03975</name>
</gene>
<accession>A0A4Y6PNN5</accession>
<sequence>MSRRFEADSLLSIRHVTKRYGDLVAVDDVSLDIVPGEIFALLGPNGAGKTTLIGCITGMITRFEGSVSVAGYDVRDDYRVTRRLVGLVPQELNYDAFFNVREVLEFQGGYFGNYPNKERVDELLEQFSLADKVDQNTRWLSGGMKRRLMICKALMHDPVLLFLDEPTAGVDVELREELWDYVRDLRDRGTTIVLTTHYIEEAEELADRVGIINHGRLVRVAPRDELMAEFGTRKVEVYLTDDVPSGFVASLDGLDVEQSDANCLSMIVEEREVHREGASPVEELLRAVLDAGLAIDYVEGGRTSLEQIFRELVNADKANGANAKGADKEGA</sequence>
<keyword evidence="3 5" id="KW-0067">ATP-binding</keyword>
<dbReference type="AlphaFoldDB" id="A0A4Y6PNN5"/>
<dbReference type="CDD" id="cd03230">
    <property type="entry name" value="ABC_DR_subfamily_A"/>
    <property type="match status" value="1"/>
</dbReference>
<dbReference type="Pfam" id="PF00005">
    <property type="entry name" value="ABC_tran"/>
    <property type="match status" value="1"/>
</dbReference>
<proteinExistence type="predicted"/>
<organism evidence="5 6">
    <name type="scientific">Persicimonas caeni</name>
    <dbReference type="NCBI Taxonomy" id="2292766"/>
    <lineage>
        <taxon>Bacteria</taxon>
        <taxon>Deltaproteobacteria</taxon>
        <taxon>Bradymonadales</taxon>
        <taxon>Bradymonadaceae</taxon>
        <taxon>Persicimonas</taxon>
    </lineage>
</organism>
<dbReference type="InterPro" id="IPR017871">
    <property type="entry name" value="ABC_transporter-like_CS"/>
</dbReference>
<dbReference type="PANTHER" id="PTHR42711:SF10">
    <property type="entry name" value="ABC TRANSPORTER ATP-BINDING PROTEIN"/>
    <property type="match status" value="1"/>
</dbReference>
<dbReference type="PROSITE" id="PS50893">
    <property type="entry name" value="ABC_TRANSPORTER_2"/>
    <property type="match status" value="1"/>
</dbReference>
<dbReference type="GO" id="GO:0016887">
    <property type="term" value="F:ATP hydrolysis activity"/>
    <property type="evidence" value="ECO:0007669"/>
    <property type="project" value="InterPro"/>
</dbReference>
<keyword evidence="1" id="KW-0813">Transport</keyword>
<keyword evidence="6" id="KW-1185">Reference proteome</keyword>
<keyword evidence="2" id="KW-0547">Nucleotide-binding</keyword>
<dbReference type="EMBL" id="CP041186">
    <property type="protein sequence ID" value="QDG49926.1"/>
    <property type="molecule type" value="Genomic_DNA"/>
</dbReference>
<evidence type="ECO:0000259" key="4">
    <source>
        <dbReference type="PROSITE" id="PS50893"/>
    </source>
</evidence>
<dbReference type="InterPro" id="IPR027417">
    <property type="entry name" value="P-loop_NTPase"/>
</dbReference>
<dbReference type="PROSITE" id="PS00211">
    <property type="entry name" value="ABC_TRANSPORTER_1"/>
    <property type="match status" value="1"/>
</dbReference>
<dbReference type="InterPro" id="IPR050763">
    <property type="entry name" value="ABC_transporter_ATP-binding"/>
</dbReference>
<evidence type="ECO:0000256" key="1">
    <source>
        <dbReference type="ARBA" id="ARBA00022448"/>
    </source>
</evidence>
<dbReference type="PANTHER" id="PTHR42711">
    <property type="entry name" value="ABC TRANSPORTER ATP-BINDING PROTEIN"/>
    <property type="match status" value="1"/>
</dbReference>
<dbReference type="RefSeq" id="WP_141196423.1">
    <property type="nucleotide sequence ID" value="NZ_CP041186.1"/>
</dbReference>
<evidence type="ECO:0000256" key="2">
    <source>
        <dbReference type="ARBA" id="ARBA00022741"/>
    </source>
</evidence>
<accession>A0A5B8Y161</accession>
<evidence type="ECO:0000256" key="3">
    <source>
        <dbReference type="ARBA" id="ARBA00022840"/>
    </source>
</evidence>
<dbReference type="Gene3D" id="3.40.50.300">
    <property type="entry name" value="P-loop containing nucleotide triphosphate hydrolases"/>
    <property type="match status" value="1"/>
</dbReference>
<dbReference type="SMART" id="SM00382">
    <property type="entry name" value="AAA"/>
    <property type="match status" value="1"/>
</dbReference>